<dbReference type="PANTHER" id="PTHR12131">
    <property type="entry name" value="ATP-DEPENDENT RNA AND DNA HELICASE"/>
    <property type="match status" value="1"/>
</dbReference>
<dbReference type="InterPro" id="IPR014001">
    <property type="entry name" value="Helicase_ATP-bd"/>
</dbReference>
<dbReference type="GO" id="GO:0016787">
    <property type="term" value="F:hydrolase activity"/>
    <property type="evidence" value="ECO:0007669"/>
    <property type="project" value="UniProtKB-KW"/>
</dbReference>
<keyword evidence="10" id="KW-1185">Reference proteome</keyword>
<evidence type="ECO:0000256" key="5">
    <source>
        <dbReference type="ARBA" id="ARBA00022840"/>
    </source>
</evidence>
<accession>A0A2T9Z990</accession>
<feature type="region of interest" description="Disordered" evidence="6">
    <location>
        <begin position="252"/>
        <end position="284"/>
    </location>
</feature>
<feature type="domain" description="Helicase C-terminal" evidence="8">
    <location>
        <begin position="636"/>
        <end position="836"/>
    </location>
</feature>
<evidence type="ECO:0000256" key="4">
    <source>
        <dbReference type="ARBA" id="ARBA00022806"/>
    </source>
</evidence>
<keyword evidence="4" id="KW-0347">Helicase</keyword>
<dbReference type="InterPro" id="IPR001650">
    <property type="entry name" value="Helicase_C-like"/>
</dbReference>
<evidence type="ECO:0000256" key="3">
    <source>
        <dbReference type="ARBA" id="ARBA00022801"/>
    </source>
</evidence>
<evidence type="ECO:0000256" key="1">
    <source>
        <dbReference type="ARBA" id="ARBA00010140"/>
    </source>
</evidence>
<evidence type="ECO:0000256" key="2">
    <source>
        <dbReference type="ARBA" id="ARBA00022741"/>
    </source>
</evidence>
<dbReference type="Gene3D" id="3.40.50.300">
    <property type="entry name" value="P-loop containing nucleotide triphosphate hydrolases"/>
    <property type="match status" value="2"/>
</dbReference>
<comment type="caution">
    <text evidence="9">The sequence shown here is derived from an EMBL/GenBank/DDBJ whole genome shotgun (WGS) entry which is preliminary data.</text>
</comment>
<dbReference type="Proteomes" id="UP000245609">
    <property type="component" value="Unassembled WGS sequence"/>
</dbReference>
<feature type="domain" description="Helicase ATP-binding" evidence="7">
    <location>
        <begin position="357"/>
        <end position="515"/>
    </location>
</feature>
<dbReference type="SMART" id="SM01142">
    <property type="entry name" value="DSHCT"/>
    <property type="match status" value="1"/>
</dbReference>
<dbReference type="SMART" id="SM00487">
    <property type="entry name" value="DEXDc"/>
    <property type="match status" value="1"/>
</dbReference>
<proteinExistence type="inferred from homology"/>
<evidence type="ECO:0000313" key="9">
    <source>
        <dbReference type="EMBL" id="PVV01154.1"/>
    </source>
</evidence>
<evidence type="ECO:0000259" key="7">
    <source>
        <dbReference type="PROSITE" id="PS51192"/>
    </source>
</evidence>
<name>A0A2T9Z990_9FUNG</name>
<dbReference type="GO" id="GO:0055087">
    <property type="term" value="C:Ski complex"/>
    <property type="evidence" value="ECO:0007669"/>
    <property type="project" value="TreeGrafter"/>
</dbReference>
<evidence type="ECO:0000256" key="6">
    <source>
        <dbReference type="SAM" id="MobiDB-lite"/>
    </source>
</evidence>
<dbReference type="InterPro" id="IPR016438">
    <property type="entry name" value="SKI2-like"/>
</dbReference>
<dbReference type="GO" id="GO:0003724">
    <property type="term" value="F:RNA helicase activity"/>
    <property type="evidence" value="ECO:0007669"/>
    <property type="project" value="InterPro"/>
</dbReference>
<protein>
    <recommendedName>
        <fullName evidence="11">Helicase ATP-binding domain-containing protein</fullName>
    </recommendedName>
</protein>
<gene>
    <name evidence="9" type="ORF">BB560_004439</name>
</gene>
<dbReference type="CDD" id="cd18795">
    <property type="entry name" value="SF2_C_Ski2"/>
    <property type="match status" value="1"/>
</dbReference>
<dbReference type="STRING" id="133381.A0A2T9Z990"/>
<sequence>GMSKKNKNAHPDSESDLASKVGSISLESLQRSSSNTEKSALESLNFLAEPHEKENVLFDLLQKSCLNPQPQFPKSWNPSFQRGMPFEMNLNEFFIRGFETKPWMTVKWKRDFESNLVLDAYEEEEYLIQGSVNDLKPAQKSQAFNSTEDNLLSLEKSMGLEIPSTLNDPERDINTDAGINTFNIIDALNDLEWADLWENIQDESKYFKVAPGLDYGLLDESEKSGEAPKQEKTSFSYSNKPYNLDEIQKKYSEDSENKEVIAPTQPIQGNVEAPTNNSLPDTDEDIALDDDMRIESQSLSQVAQANTSLLAGNMKKHEMKWAVSVDLTKGIDHINLDKKDYPLEFGFELDPFQKEAVWHLEHNESVFVAAHTSAGKTAVAEYAIALSKKHMTKTIYTSPIKALSNQKYRDFCKKFGTDQVGIITGDIQIHPEAKCLVMTTEVLRNMLYRGSNVLNDVEFVIFDEVHYVSDLSRGVVWEEVLIMLPEYVTLVLLSATVPNTLEFSEWIGRMRKTTVYVISTLTRPVPLEHFLYLPGKSSKDPQLSQMENEGFYKIVGKDSTFNSNSYRKALADINPKNDSNETKDKKTDSSKRGEKDFKQKRPQDSFKKTFNKDKFVKSGQQSLNVQSKSRTYIWGQLITKLKKLDLLPCVFFVFSRKKCEEYSLGLSNIDFLNKSEKSRVHTFIKTSLSRLSENDMKLPQISIMTDLLLRGIGTHHSGLLPIFKEIVELLFSNNLVKVLFATETFAMGVNMPTRSVVFTSLRKNDGTEFRDLTSSEYIQMSGRAGRRGIDNVGIVIIAVSGTRLEDSSMLNSMILGSSNKLESRFKLSYTMVLNLLISKQLAVEDMIKKSFSENSTVKAKPEKLAFMKTMKEEIQALPELDCMICKNDLNQLYDISLELVRINFEIYKYIILGSTSQQRSNYNPQSQQSRNSVFTKGRLLIINCLGLEYLPVFYVQSQRQQAAQSRLKNLNSTVYKFNNVEVVSPSDLWATVQLVTTEANAEKVISFITNLLTSNVDISFNSQVNDCPPPIPLLNSLKALENHKKLLIDSPNLKLVTLDIPISFIVEISDVILRDAINSIDKHTSSMLDFLNSAIKDPELLKIDLKKTIKSYDFVSLLSIQNSLLGKVGSYQCTMCTDFPTHLMQVHNLASLKSKYNLVKESILDSNLELIPDYLGRLCVLQELGYLDSNRNVTLKGRVASQFNTCDPLVITELILENTLFNYNEYEIAAILSGFVCKMKQSSNVLSFDGEKMEDLDFPEPVMDVKEKVNDIVSGIRAIEQKFGVQREENEVDDLYNTALSRTVYKWAQGTSFYLLSEVSGNAQEGIITRTILRLNENLQEVAVAAKLVGNFEFAEKIKNTITLIKRDIVFVSSLYY</sequence>
<dbReference type="FunFam" id="3.40.50.300:FF:000354">
    <property type="entry name" value="ATP-dependent RNA helicase SKI2"/>
    <property type="match status" value="1"/>
</dbReference>
<dbReference type="PANTHER" id="PTHR12131:SF1">
    <property type="entry name" value="ATP-DEPENDENT RNA HELICASE SUPV3L1, MITOCHONDRIAL-RELATED"/>
    <property type="match status" value="1"/>
</dbReference>
<comment type="similarity">
    <text evidence="1">Belongs to the helicase family. SKI2 subfamily.</text>
</comment>
<reference evidence="9 10" key="1">
    <citation type="journal article" date="2018" name="MBio">
        <title>Comparative Genomics Reveals the Core Gene Toolbox for the Fungus-Insect Symbiosis.</title>
        <authorList>
            <person name="Wang Y."/>
            <person name="Stata M."/>
            <person name="Wang W."/>
            <person name="Stajich J.E."/>
            <person name="White M.M."/>
            <person name="Moncalvo J.M."/>
        </authorList>
    </citation>
    <scope>NUCLEOTIDE SEQUENCE [LARGE SCALE GENOMIC DNA]</scope>
    <source>
        <strain evidence="9 10">SC-DP-2</strain>
    </source>
</reference>
<dbReference type="InterPro" id="IPR027417">
    <property type="entry name" value="P-loop_NTPase"/>
</dbReference>
<dbReference type="OrthoDB" id="64767at2759"/>
<keyword evidence="5" id="KW-0067">ATP-binding</keyword>
<feature type="compositionally biased region" description="Polar residues" evidence="6">
    <location>
        <begin position="265"/>
        <end position="280"/>
    </location>
</feature>
<evidence type="ECO:0000259" key="8">
    <source>
        <dbReference type="PROSITE" id="PS51194"/>
    </source>
</evidence>
<organism evidence="9 10">
    <name type="scientific">Smittium megazygosporum</name>
    <dbReference type="NCBI Taxonomy" id="133381"/>
    <lineage>
        <taxon>Eukaryota</taxon>
        <taxon>Fungi</taxon>
        <taxon>Fungi incertae sedis</taxon>
        <taxon>Zoopagomycota</taxon>
        <taxon>Kickxellomycotina</taxon>
        <taxon>Harpellomycetes</taxon>
        <taxon>Harpellales</taxon>
        <taxon>Legeriomycetaceae</taxon>
        <taxon>Smittium</taxon>
    </lineage>
</organism>
<dbReference type="Pfam" id="PF00270">
    <property type="entry name" value="DEAD"/>
    <property type="match status" value="1"/>
</dbReference>
<feature type="region of interest" description="Disordered" evidence="6">
    <location>
        <begin position="572"/>
        <end position="603"/>
    </location>
</feature>
<dbReference type="InterPro" id="IPR012961">
    <property type="entry name" value="Ski2/MTR4_C"/>
</dbReference>
<dbReference type="GO" id="GO:0070478">
    <property type="term" value="P:nuclear-transcribed mRNA catabolic process, 3'-5' exonucleolytic nonsense-mediated decay"/>
    <property type="evidence" value="ECO:0007669"/>
    <property type="project" value="TreeGrafter"/>
</dbReference>
<evidence type="ECO:0008006" key="11">
    <source>
        <dbReference type="Google" id="ProtNLM"/>
    </source>
</evidence>
<keyword evidence="2" id="KW-0547">Nucleotide-binding</keyword>
<dbReference type="GO" id="GO:0003723">
    <property type="term" value="F:RNA binding"/>
    <property type="evidence" value="ECO:0007669"/>
    <property type="project" value="InterPro"/>
</dbReference>
<dbReference type="PIRSF" id="PIRSF005198">
    <property type="entry name" value="Antiviral_helicase_SKI2"/>
    <property type="match status" value="1"/>
</dbReference>
<dbReference type="GO" id="GO:0005524">
    <property type="term" value="F:ATP binding"/>
    <property type="evidence" value="ECO:0007669"/>
    <property type="project" value="UniProtKB-KW"/>
</dbReference>
<feature type="compositionally biased region" description="Basic and acidic residues" evidence="6">
    <location>
        <begin position="578"/>
        <end position="603"/>
    </location>
</feature>
<dbReference type="InterPro" id="IPR011545">
    <property type="entry name" value="DEAD/DEAH_box_helicase_dom"/>
</dbReference>
<dbReference type="SUPFAM" id="SSF52540">
    <property type="entry name" value="P-loop containing nucleoside triphosphate hydrolases"/>
    <property type="match status" value="1"/>
</dbReference>
<dbReference type="EMBL" id="MBFS01001324">
    <property type="protein sequence ID" value="PVV01154.1"/>
    <property type="molecule type" value="Genomic_DNA"/>
</dbReference>
<dbReference type="PROSITE" id="PS51194">
    <property type="entry name" value="HELICASE_CTER"/>
    <property type="match status" value="1"/>
</dbReference>
<keyword evidence="3" id="KW-0378">Hydrolase</keyword>
<dbReference type="PROSITE" id="PS51192">
    <property type="entry name" value="HELICASE_ATP_BIND_1"/>
    <property type="match status" value="1"/>
</dbReference>
<feature type="non-terminal residue" evidence="9">
    <location>
        <position position="1"/>
    </location>
</feature>
<dbReference type="Pfam" id="PF00271">
    <property type="entry name" value="Helicase_C"/>
    <property type="match status" value="1"/>
</dbReference>
<dbReference type="Pfam" id="PF08148">
    <property type="entry name" value="DSHCT"/>
    <property type="match status" value="1"/>
</dbReference>
<dbReference type="Gene3D" id="1.10.3380.30">
    <property type="match status" value="1"/>
</dbReference>
<dbReference type="InterPro" id="IPR050699">
    <property type="entry name" value="RNA-DNA_Helicase"/>
</dbReference>
<evidence type="ECO:0000313" key="10">
    <source>
        <dbReference type="Proteomes" id="UP000245609"/>
    </source>
</evidence>
<dbReference type="SMART" id="SM00490">
    <property type="entry name" value="HELICc"/>
    <property type="match status" value="1"/>
</dbReference>